<dbReference type="Pfam" id="PF01575">
    <property type="entry name" value="MaoC_dehydratas"/>
    <property type="match status" value="1"/>
</dbReference>
<dbReference type="PANTHER" id="PTHR43664:SF1">
    <property type="entry name" value="BETA-METHYLMALYL-COA DEHYDRATASE"/>
    <property type="match status" value="1"/>
</dbReference>
<protein>
    <submittedName>
        <fullName evidence="2">MaoC family dehydratase</fullName>
    </submittedName>
</protein>
<dbReference type="Gene3D" id="3.10.129.10">
    <property type="entry name" value="Hotdog Thioesterase"/>
    <property type="match status" value="1"/>
</dbReference>
<evidence type="ECO:0000259" key="1">
    <source>
        <dbReference type="Pfam" id="PF01575"/>
    </source>
</evidence>
<evidence type="ECO:0000313" key="3">
    <source>
        <dbReference type="Proteomes" id="UP000321638"/>
    </source>
</evidence>
<dbReference type="AlphaFoldDB" id="A0A5C8PEQ8"/>
<dbReference type="InterPro" id="IPR029069">
    <property type="entry name" value="HotDog_dom_sf"/>
</dbReference>
<accession>A0A5C8PEQ8</accession>
<dbReference type="EMBL" id="VDUZ01000035">
    <property type="protein sequence ID" value="TXL72247.1"/>
    <property type="molecule type" value="Genomic_DNA"/>
</dbReference>
<organism evidence="2 3">
    <name type="scientific">Vineibacter terrae</name>
    <dbReference type="NCBI Taxonomy" id="2586908"/>
    <lineage>
        <taxon>Bacteria</taxon>
        <taxon>Pseudomonadati</taxon>
        <taxon>Pseudomonadota</taxon>
        <taxon>Alphaproteobacteria</taxon>
        <taxon>Hyphomicrobiales</taxon>
        <taxon>Vineibacter</taxon>
    </lineage>
</organism>
<dbReference type="InterPro" id="IPR002539">
    <property type="entry name" value="MaoC-like_dom"/>
</dbReference>
<feature type="domain" description="MaoC-like" evidence="1">
    <location>
        <begin position="26"/>
        <end position="128"/>
    </location>
</feature>
<keyword evidence="3" id="KW-1185">Reference proteome</keyword>
<evidence type="ECO:0000313" key="2">
    <source>
        <dbReference type="EMBL" id="TXL72247.1"/>
    </source>
</evidence>
<dbReference type="PANTHER" id="PTHR43664">
    <property type="entry name" value="MONOAMINE OXIDASE-RELATED"/>
    <property type="match status" value="1"/>
</dbReference>
<sequence length="170" mass="18338">MPRDLPEIEQTVPASSGVRYLEDFAPGQTFRSGRLTIDAARIKSFAAAFDPQPFHLDESAARDTVFRGLAASGWHTAAMTMRLLVEGELKPAGGIVGMGLDELKWPSPVRPGDELRVESEILDVRPSKSRPGQGLIKVRTVTLNQNGDPVQVTVVNLLVLRRLAGDGGAP</sequence>
<gene>
    <name evidence="2" type="ORF">FHP25_26845</name>
</gene>
<proteinExistence type="predicted"/>
<name>A0A5C8PEQ8_9HYPH</name>
<dbReference type="SUPFAM" id="SSF54637">
    <property type="entry name" value="Thioesterase/thiol ester dehydrase-isomerase"/>
    <property type="match status" value="1"/>
</dbReference>
<dbReference type="InterPro" id="IPR052342">
    <property type="entry name" value="MCH/BMMD"/>
</dbReference>
<comment type="caution">
    <text evidence="2">The sequence shown here is derived from an EMBL/GenBank/DDBJ whole genome shotgun (WGS) entry which is preliminary data.</text>
</comment>
<dbReference type="CDD" id="cd03454">
    <property type="entry name" value="YdeM"/>
    <property type="match status" value="1"/>
</dbReference>
<dbReference type="RefSeq" id="WP_147850068.1">
    <property type="nucleotide sequence ID" value="NZ_VDUZ01000035.1"/>
</dbReference>
<reference evidence="2 3" key="1">
    <citation type="submission" date="2019-06" db="EMBL/GenBank/DDBJ databases">
        <title>New taxonomy in bacterial strain CC-CFT640, isolated from vineyard.</title>
        <authorList>
            <person name="Lin S.-Y."/>
            <person name="Tsai C.-F."/>
            <person name="Young C.-C."/>
        </authorList>
    </citation>
    <scope>NUCLEOTIDE SEQUENCE [LARGE SCALE GENOMIC DNA]</scope>
    <source>
        <strain evidence="2 3">CC-CFT640</strain>
    </source>
</reference>
<dbReference type="OrthoDB" id="9797938at2"/>
<dbReference type="Proteomes" id="UP000321638">
    <property type="component" value="Unassembled WGS sequence"/>
</dbReference>